<proteinExistence type="predicted"/>
<feature type="region of interest" description="Disordered" evidence="1">
    <location>
        <begin position="31"/>
        <end position="104"/>
    </location>
</feature>
<protein>
    <submittedName>
        <fullName evidence="3">Uncharacterized protein</fullName>
    </submittedName>
</protein>
<organism evidence="3">
    <name type="scientific">Craspedostauros australis</name>
    <dbReference type="NCBI Taxonomy" id="1486917"/>
    <lineage>
        <taxon>Eukaryota</taxon>
        <taxon>Sar</taxon>
        <taxon>Stramenopiles</taxon>
        <taxon>Ochrophyta</taxon>
        <taxon>Bacillariophyta</taxon>
        <taxon>Bacillariophyceae</taxon>
        <taxon>Bacillariophycidae</taxon>
        <taxon>Naviculales</taxon>
        <taxon>Naviculaceae</taxon>
        <taxon>Craspedostauros</taxon>
    </lineage>
</organism>
<evidence type="ECO:0000313" key="3">
    <source>
        <dbReference type="EMBL" id="CAD8328557.1"/>
    </source>
</evidence>
<dbReference type="AlphaFoldDB" id="A0A7R9WP16"/>
<feature type="chain" id="PRO_5030782611" evidence="2">
    <location>
        <begin position="21"/>
        <end position="305"/>
    </location>
</feature>
<evidence type="ECO:0000256" key="1">
    <source>
        <dbReference type="SAM" id="MobiDB-lite"/>
    </source>
</evidence>
<sequence length="305" mass="32510">MPTHMTLNRIFCTALIFIAGFEWNNRQHLHTNRSYDNDEDGDSGEVVHKRSKYSGPSGPSGGKGKGSKASKSTKAPTSSDESGDVDVPTAAPTMEGNSTEELPPLGSNVTIIAFQPNDPSVVPPTPDGSDLDAGTLFLYTNFTRNATNVSNFESTAFVDLEAALLVWTRVDGYCQRLEDGESSGLCRFTYTVADPETEAEIGSFVASGFLKLRPGGGDIISALNGEDSGDSSEAESATLSVKGGTDLFEGVTGQVFINPADLDLDFDPPRVVEAEGDILTEPMGYVHGIFLILDSFFGTAMEARR</sequence>
<dbReference type="EMBL" id="HBEF01001037">
    <property type="protein sequence ID" value="CAD8328557.1"/>
    <property type="molecule type" value="Transcribed_RNA"/>
</dbReference>
<gene>
    <name evidence="3" type="ORF">CAUS1442_LOCUS654</name>
</gene>
<reference evidence="3" key="1">
    <citation type="submission" date="2021-01" db="EMBL/GenBank/DDBJ databases">
        <authorList>
            <person name="Corre E."/>
            <person name="Pelletier E."/>
            <person name="Niang G."/>
            <person name="Scheremetjew M."/>
            <person name="Finn R."/>
            <person name="Kale V."/>
            <person name="Holt S."/>
            <person name="Cochrane G."/>
            <person name="Meng A."/>
            <person name="Brown T."/>
            <person name="Cohen L."/>
        </authorList>
    </citation>
    <scope>NUCLEOTIDE SEQUENCE</scope>
    <source>
        <strain evidence="3">CCMP3328</strain>
    </source>
</reference>
<accession>A0A7R9WP16</accession>
<evidence type="ECO:0000256" key="2">
    <source>
        <dbReference type="SAM" id="SignalP"/>
    </source>
</evidence>
<keyword evidence="2" id="KW-0732">Signal</keyword>
<feature type="compositionally biased region" description="Low complexity" evidence="1">
    <location>
        <begin position="67"/>
        <end position="79"/>
    </location>
</feature>
<name>A0A7R9WP16_9STRA</name>
<feature type="signal peptide" evidence="2">
    <location>
        <begin position="1"/>
        <end position="20"/>
    </location>
</feature>